<organism evidence="2 3">
    <name type="scientific">Venturia nashicola</name>
    <dbReference type="NCBI Taxonomy" id="86259"/>
    <lineage>
        <taxon>Eukaryota</taxon>
        <taxon>Fungi</taxon>
        <taxon>Dikarya</taxon>
        <taxon>Ascomycota</taxon>
        <taxon>Pezizomycotina</taxon>
        <taxon>Dothideomycetes</taxon>
        <taxon>Pleosporomycetidae</taxon>
        <taxon>Venturiales</taxon>
        <taxon>Venturiaceae</taxon>
        <taxon>Venturia</taxon>
    </lineage>
</organism>
<feature type="compositionally biased region" description="Low complexity" evidence="1">
    <location>
        <begin position="233"/>
        <end position="247"/>
    </location>
</feature>
<evidence type="ECO:0000256" key="1">
    <source>
        <dbReference type="SAM" id="MobiDB-lite"/>
    </source>
</evidence>
<dbReference type="AlphaFoldDB" id="A0A4Z1PMT9"/>
<name>A0A4Z1PMT9_9PEZI</name>
<feature type="compositionally biased region" description="Polar residues" evidence="1">
    <location>
        <begin position="79"/>
        <end position="96"/>
    </location>
</feature>
<gene>
    <name evidence="2" type="ORF">E6O75_ATG03438</name>
</gene>
<feature type="compositionally biased region" description="Basic and acidic residues" evidence="1">
    <location>
        <begin position="223"/>
        <end position="232"/>
    </location>
</feature>
<feature type="region of interest" description="Disordered" evidence="1">
    <location>
        <begin position="565"/>
        <end position="613"/>
    </location>
</feature>
<dbReference type="Proteomes" id="UP000298493">
    <property type="component" value="Unassembled WGS sequence"/>
</dbReference>
<feature type="compositionally biased region" description="Low complexity" evidence="1">
    <location>
        <begin position="311"/>
        <end position="321"/>
    </location>
</feature>
<evidence type="ECO:0000313" key="2">
    <source>
        <dbReference type="EMBL" id="TID23802.1"/>
    </source>
</evidence>
<reference evidence="2 3" key="1">
    <citation type="submission" date="2019-04" db="EMBL/GenBank/DDBJ databases">
        <title>High contiguity whole genome sequence and gene annotation resource for two Venturia nashicola isolates.</title>
        <authorList>
            <person name="Prokchorchik M."/>
            <person name="Won K."/>
            <person name="Lee Y."/>
            <person name="Choi E.D."/>
            <person name="Segonzac C."/>
            <person name="Sohn K.H."/>
        </authorList>
    </citation>
    <scope>NUCLEOTIDE SEQUENCE [LARGE SCALE GENOMIC DNA]</scope>
    <source>
        <strain evidence="2 3">PRI2</strain>
    </source>
</reference>
<feature type="compositionally biased region" description="Basic and acidic residues" evidence="1">
    <location>
        <begin position="22"/>
        <end position="73"/>
    </location>
</feature>
<feature type="compositionally biased region" description="Basic and acidic residues" evidence="1">
    <location>
        <begin position="276"/>
        <end position="287"/>
    </location>
</feature>
<feature type="region of interest" description="Disordered" evidence="1">
    <location>
        <begin position="1"/>
        <end position="434"/>
    </location>
</feature>
<protein>
    <submittedName>
        <fullName evidence="2">Uncharacterized protein</fullName>
    </submittedName>
</protein>
<feature type="compositionally biased region" description="Polar residues" evidence="1">
    <location>
        <begin position="124"/>
        <end position="151"/>
    </location>
</feature>
<feature type="compositionally biased region" description="Polar residues" evidence="1">
    <location>
        <begin position="193"/>
        <end position="207"/>
    </location>
</feature>
<feature type="compositionally biased region" description="Basic residues" evidence="1">
    <location>
        <begin position="208"/>
        <end position="222"/>
    </location>
</feature>
<accession>A0A4Z1PMT9</accession>
<proteinExistence type="predicted"/>
<feature type="compositionally biased region" description="Polar residues" evidence="1">
    <location>
        <begin position="293"/>
        <end position="303"/>
    </location>
</feature>
<feature type="compositionally biased region" description="Polar residues" evidence="1">
    <location>
        <begin position="172"/>
        <end position="184"/>
    </location>
</feature>
<feature type="compositionally biased region" description="Basic and acidic residues" evidence="1">
    <location>
        <begin position="333"/>
        <end position="362"/>
    </location>
</feature>
<feature type="compositionally biased region" description="Basic and acidic residues" evidence="1">
    <location>
        <begin position="571"/>
        <end position="584"/>
    </location>
</feature>
<dbReference type="STRING" id="86259.A0A4Z1PMT9"/>
<dbReference type="EMBL" id="SNSC02000006">
    <property type="protein sequence ID" value="TID23802.1"/>
    <property type="molecule type" value="Genomic_DNA"/>
</dbReference>
<feature type="compositionally biased region" description="Low complexity" evidence="1">
    <location>
        <begin position="152"/>
        <end position="171"/>
    </location>
</feature>
<evidence type="ECO:0000313" key="3">
    <source>
        <dbReference type="Proteomes" id="UP000298493"/>
    </source>
</evidence>
<sequence length="700" mass="78535">MRPRSERPTPSSPADRFSSPLQRRDTKPISVDHEDRTERRSAHLWHHFDEFGRDTPPDRHQEREVRSFEDFRPADPVTRLSSSARTIESARTSSYRTPHDSIGSGIQPEEMPGAAGHNHPDLDQQPSLGSRWQDWATTVPLQADQTDSQRYGSRTLSGTGSTGHTSQGGFSVQKSVGEASNESVESYHAALQRLNSAKSSDGSGTRTSVKRWLKEQRRRPHLKLAELERERLSANSTWPSSPASASPTLNHISTFQPEDEYKHLDSRSLTSQQRSQRPDRNGRRVSDIPEIGSPSSTHQNSSPRKVHKRSLFGSLGSAFGSNPRVSPKTQPKQQDKQHDKQQDNWERRLSSHSQHQREEDSFGKTSPLIYSPTKSSGRPGRTGYFSRRPRSSEGGDDTPVKGPYVGFSRRTEMLDSPPLGGGKLNDLDTPPSEQAGWLRLPRTRINRSSSSAYSPGDTSARAMENPAAYDAWKAHLEPKANPDQQYNQTPNETARRPSSDAPIIFRDVSLDFNTPAHASTFLQTPRPVSRPPFGRLPAEGSRIPTPPTSNEPAVKEQGKYFWDSFYPPQGTDRDSTKASTRESDTTSIVSDRWHTPFPNPKDASITRAKDPETGDKDWYRIRVDQNGDNEAKDIEELKMFEWDLPEHLPNSPLCPLSPKHSSKGKGVCIYHGRKRWRDGTHTSGKYGETSPTELGIEKWI</sequence>
<comment type="caution">
    <text evidence="2">The sequence shown here is derived from an EMBL/GenBank/DDBJ whole genome shotgun (WGS) entry which is preliminary data.</text>
</comment>
<keyword evidence="3" id="KW-1185">Reference proteome</keyword>